<dbReference type="InterPro" id="IPR001792">
    <property type="entry name" value="Acylphosphatase-like_dom"/>
</dbReference>
<dbReference type="RefSeq" id="WP_136846192.1">
    <property type="nucleotide sequence ID" value="NZ_SSTM01000008.1"/>
</dbReference>
<dbReference type="GO" id="GO:0008270">
    <property type="term" value="F:zinc ion binding"/>
    <property type="evidence" value="ECO:0007669"/>
    <property type="project" value="InterPro"/>
</dbReference>
<dbReference type="SUPFAM" id="SSF55821">
    <property type="entry name" value="YrdC/RibB"/>
    <property type="match status" value="1"/>
</dbReference>
<dbReference type="InterPro" id="IPR017945">
    <property type="entry name" value="DHBP_synth_RibB-like_a/b_dom"/>
</dbReference>
<dbReference type="PANTHER" id="PTHR42959">
    <property type="entry name" value="CARBAMOYLTRANSFERASE"/>
    <property type="match status" value="1"/>
</dbReference>
<dbReference type="Gene3D" id="3.30.420.360">
    <property type="match status" value="1"/>
</dbReference>
<dbReference type="EC" id="3.6.1.7" evidence="2"/>
<keyword evidence="6" id="KW-0808">Transferase</keyword>
<proteinExistence type="inferred from homology"/>
<dbReference type="Pfam" id="PF22521">
    <property type="entry name" value="HypF_C_2"/>
    <property type="match status" value="1"/>
</dbReference>
<dbReference type="Gene3D" id="3.90.870.40">
    <property type="match status" value="1"/>
</dbReference>
<dbReference type="Gene3D" id="3.90.870.50">
    <property type="match status" value="1"/>
</dbReference>
<dbReference type="PANTHER" id="PTHR42959:SF1">
    <property type="entry name" value="CARBAMOYLTRANSFERASE HYPF"/>
    <property type="match status" value="1"/>
</dbReference>
<evidence type="ECO:0000313" key="6">
    <source>
        <dbReference type="EMBL" id="TJW09681.1"/>
    </source>
</evidence>
<organism evidence="6 7">
    <name type="scientific">Parvibacter caecicola</name>
    <dbReference type="NCBI Taxonomy" id="747645"/>
    <lineage>
        <taxon>Bacteria</taxon>
        <taxon>Bacillati</taxon>
        <taxon>Actinomycetota</taxon>
        <taxon>Coriobacteriia</taxon>
        <taxon>Coriobacteriales</taxon>
        <taxon>Coriobacteriaceae</taxon>
        <taxon>Parvibacter</taxon>
    </lineage>
</organism>
<feature type="active site" evidence="2">
    <location>
        <position position="19"/>
    </location>
</feature>
<comment type="similarity">
    <text evidence="1">Belongs to the carbamoyltransferase HypF family.</text>
</comment>
<dbReference type="SUPFAM" id="SSF54975">
    <property type="entry name" value="Acylphosphatase/BLUF domain-like"/>
    <property type="match status" value="1"/>
</dbReference>
<dbReference type="Pfam" id="PF01300">
    <property type="entry name" value="Sua5_yciO_yrdC"/>
    <property type="match status" value="1"/>
</dbReference>
<dbReference type="Proteomes" id="UP000309454">
    <property type="component" value="Unassembled WGS sequence"/>
</dbReference>
<feature type="domain" description="YrdC-like" evidence="5">
    <location>
        <begin position="276"/>
        <end position="486"/>
    </location>
</feature>
<dbReference type="InterPro" id="IPR036046">
    <property type="entry name" value="Acylphosphatase-like_dom_sf"/>
</dbReference>
<keyword evidence="2" id="KW-0378">Hydrolase</keyword>
<keyword evidence="7" id="KW-1185">Reference proteome</keyword>
<dbReference type="OrthoDB" id="9808093at2"/>
<dbReference type="InterPro" id="IPR006070">
    <property type="entry name" value="Sua5-like_dom"/>
</dbReference>
<dbReference type="GO" id="GO:0051604">
    <property type="term" value="P:protein maturation"/>
    <property type="evidence" value="ECO:0007669"/>
    <property type="project" value="TreeGrafter"/>
</dbReference>
<feature type="region of interest" description="Disordered" evidence="3">
    <location>
        <begin position="503"/>
        <end position="542"/>
    </location>
</feature>
<feature type="domain" description="Acylphosphatase-like" evidence="4">
    <location>
        <begin position="4"/>
        <end position="90"/>
    </location>
</feature>
<dbReference type="Gene3D" id="3.30.420.560">
    <property type="match status" value="1"/>
</dbReference>
<dbReference type="PROSITE" id="PS51160">
    <property type="entry name" value="ACYLPHOSPHATASE_3"/>
    <property type="match status" value="1"/>
</dbReference>
<evidence type="ECO:0000256" key="1">
    <source>
        <dbReference type="ARBA" id="ARBA00008097"/>
    </source>
</evidence>
<evidence type="ECO:0000256" key="3">
    <source>
        <dbReference type="SAM" id="MobiDB-lite"/>
    </source>
</evidence>
<dbReference type="InterPro" id="IPR051060">
    <property type="entry name" value="Carbamoyltrans_HypF-like"/>
</dbReference>
<dbReference type="Gene3D" id="3.30.110.120">
    <property type="match status" value="1"/>
</dbReference>
<evidence type="ECO:0000259" key="4">
    <source>
        <dbReference type="PROSITE" id="PS51160"/>
    </source>
</evidence>
<accession>A0A4T9T5Z2</accession>
<dbReference type="GO" id="GO:0016743">
    <property type="term" value="F:carboxyl- or carbamoyltransferase activity"/>
    <property type="evidence" value="ECO:0007669"/>
    <property type="project" value="TreeGrafter"/>
</dbReference>
<evidence type="ECO:0000256" key="2">
    <source>
        <dbReference type="PROSITE-ProRule" id="PRU00520"/>
    </source>
</evidence>
<dbReference type="AlphaFoldDB" id="A0A4T9T5Z2"/>
<protein>
    <recommendedName>
        <fullName evidence="2">acylphosphatase</fullName>
        <ecNumber evidence="2">3.6.1.7</ecNumber>
    </recommendedName>
</protein>
<dbReference type="GO" id="GO:0003725">
    <property type="term" value="F:double-stranded RNA binding"/>
    <property type="evidence" value="ECO:0007669"/>
    <property type="project" value="InterPro"/>
</dbReference>
<comment type="caution">
    <text evidence="6">The sequence shown here is derived from an EMBL/GenBank/DDBJ whole genome shotgun (WGS) entry which is preliminary data.</text>
</comment>
<dbReference type="Pfam" id="PF17788">
    <property type="entry name" value="HypF_C"/>
    <property type="match status" value="1"/>
</dbReference>
<dbReference type="PROSITE" id="PS00150">
    <property type="entry name" value="ACYLPHOSPHATASE_1"/>
    <property type="match status" value="1"/>
</dbReference>
<dbReference type="InterPro" id="IPR055128">
    <property type="entry name" value="HypF_C_2"/>
</dbReference>
<feature type="compositionally biased region" description="Gly residues" evidence="3">
    <location>
        <begin position="516"/>
        <end position="535"/>
    </location>
</feature>
<dbReference type="Gene3D" id="1.10.357.160">
    <property type="match status" value="1"/>
</dbReference>
<comment type="catalytic activity">
    <reaction evidence="2">
        <text>an acyl phosphate + H2O = a carboxylate + phosphate + H(+)</text>
        <dbReference type="Rhea" id="RHEA:14965"/>
        <dbReference type="ChEBI" id="CHEBI:15377"/>
        <dbReference type="ChEBI" id="CHEBI:15378"/>
        <dbReference type="ChEBI" id="CHEBI:29067"/>
        <dbReference type="ChEBI" id="CHEBI:43474"/>
        <dbReference type="ChEBI" id="CHEBI:59918"/>
        <dbReference type="EC" id="3.6.1.7"/>
    </reaction>
</comment>
<gene>
    <name evidence="6" type="ORF">E5982_09165</name>
</gene>
<dbReference type="GO" id="GO:0003998">
    <property type="term" value="F:acylphosphatase activity"/>
    <property type="evidence" value="ECO:0007669"/>
    <property type="project" value="UniProtKB-EC"/>
</dbReference>
<sequence length="926" mass="98640">MIEALNIHVKGIVQGVGFRPFVYRAAKKHLVNGWVLNAIDGVHVHAEAESNLLDAFVIALSEEAPAAAAVKEIDLAEVPVEGFTEFEIRFSDDEGVAATTLVSPDLATCDDCRRELLDPENRRFRYPFINCTNCGPRFTIIEQLPYDRGNTSMGQFQMDAPCAHEYADPADRRFHAQPDACFTCGPHLNMAWKADGEVAPALAGLLQLAQGDAAAGDGTGAAPNETPEAAPSAARALNLWQQESDPLVRAGRTAQAGEAEAAGLHLVWGNSRATSDAILAYAVDLLTQGRILAVKGLGGYHLVCDGNNPQALATLRKRKRRDGKAFAVMMESADEARRLCRVSEIEQEQLMDPAHPIVLLRKKPNATFAEGLADHLSELGVMLPYTPVQLLLMHDFAAAARAGAGRTKAYGETAGNPPLLVMTSGNLHDEPICISDGEAWRQLADVADAFVGNDRPILTRFDDSVLRVLTLGEAGEAVQMIRRARGFAPRPLTLAEAVVANGPEERLPEENADSGEPGGATPGGAGAPSPGGGDSQLGPIFATGPEQKNTFTFLRGAEAFVSQHIGDMENAETYDSWLAAKDRFARLFQLQPQLIACDAHPEYLSSKWAHEQALPVVEVQHHHAHVVAAMAEAGLAEAVCGIAFDGTGFGVDGAIWGGEVLLANLSDFERFANFAYVPMPGGAAAVKHPLRMAYGVLWAFDLLEHPAAARVLDALEEQARICDQMIEAGFNTPMTSSAGRLFDAASAILGVCPKPSYEGQGAIELEAAMELAGEDLPDALARDYAQGETGREDDLLAKERYAITVEKNAATATSTAQDTSVLLLDAAGTFKALLDDLEAGVPVPVISRRFHDAFAGAVLTTAGLVQALYGISKVVLTGGVFMNRYLVEQCAVQLQEAGFTVVLNQELPPNDGCISLGQAIIAAHCA</sequence>
<feature type="active site" evidence="2">
    <location>
        <position position="37"/>
    </location>
</feature>
<evidence type="ECO:0000313" key="7">
    <source>
        <dbReference type="Proteomes" id="UP000309454"/>
    </source>
</evidence>
<dbReference type="InterPro" id="IPR011125">
    <property type="entry name" value="Znf_HypF"/>
</dbReference>
<dbReference type="InterPro" id="IPR017968">
    <property type="entry name" value="Acylphosphatase_CS"/>
</dbReference>
<evidence type="ECO:0000259" key="5">
    <source>
        <dbReference type="PROSITE" id="PS51163"/>
    </source>
</evidence>
<dbReference type="PROSITE" id="PS51163">
    <property type="entry name" value="YRDC"/>
    <property type="match status" value="1"/>
</dbReference>
<name>A0A4T9T5Z2_9ACTN</name>
<dbReference type="Pfam" id="PF00708">
    <property type="entry name" value="Acylphosphatase"/>
    <property type="match status" value="1"/>
</dbReference>
<reference evidence="6 7" key="1">
    <citation type="submission" date="2019-04" db="EMBL/GenBank/DDBJ databases">
        <title>Microbes associate with the intestines of laboratory mice.</title>
        <authorList>
            <person name="Navarre W."/>
            <person name="Wong E."/>
            <person name="Huang K.C."/>
            <person name="Tropini C."/>
            <person name="Ng K."/>
            <person name="Yu B."/>
        </authorList>
    </citation>
    <scope>NUCLEOTIDE SEQUENCE [LARGE SCALE GENOMIC DNA]</scope>
    <source>
        <strain evidence="6 7">NM48_B13</strain>
    </source>
</reference>
<dbReference type="Pfam" id="PF07503">
    <property type="entry name" value="zf-HYPF"/>
    <property type="match status" value="2"/>
</dbReference>
<dbReference type="InterPro" id="IPR041440">
    <property type="entry name" value="HypF_C"/>
</dbReference>
<dbReference type="EMBL" id="SSTM01000008">
    <property type="protein sequence ID" value="TJW09681.1"/>
    <property type="molecule type" value="Genomic_DNA"/>
</dbReference>